<dbReference type="EC" id="1.1.1.95" evidence="7"/>
<evidence type="ECO:0000313" key="7">
    <source>
        <dbReference type="EMBL" id="MBP1995720.1"/>
    </source>
</evidence>
<dbReference type="InterPro" id="IPR036291">
    <property type="entry name" value="NAD(P)-bd_dom_sf"/>
</dbReference>
<protein>
    <submittedName>
        <fullName evidence="7">D-3-phosphoglycerate dehydrogenase</fullName>
        <ecNumber evidence="7">1.1.1.95</ecNumber>
    </submittedName>
</protein>
<dbReference type="Proteomes" id="UP001519287">
    <property type="component" value="Unassembled WGS sequence"/>
</dbReference>
<sequence>MRAYALTHDFPNLNIERSLLSALGVSLIEINSLESEEWIEQVKDGVALFVQYSKVDSQMIEQLDHCRIILRYGIGFDNVDLQAAGKKGIYVCNVPRYCGEEVAEHTLCLLLAAARRLIPMANDVQAGEWRFLQHRPIVSLAGKTLGLAGCGYIAQLVAARARAFGMNIIGYDPYMSASQALHLNIHLVSLEELWERSDMISLHVPSTPETYHLINADSLARMKPDVIIVNTARGSLVDAQAVRHALDADTIGGIALDVLEEEPPKGDHPLVHAAGAIVTPHCAYYSEESLPRLQQMAGEEVVRVLSGNRPQSPVNLKWINSRFMEEGSSPESSGTIGGSE</sequence>
<dbReference type="CDD" id="cd05299">
    <property type="entry name" value="CtBP_dh"/>
    <property type="match status" value="1"/>
</dbReference>
<keyword evidence="8" id="KW-1185">Reference proteome</keyword>
<dbReference type="PANTHER" id="PTHR43761:SF1">
    <property type="entry name" value="D-ISOMER SPECIFIC 2-HYDROXYACID DEHYDROGENASE CATALYTIC DOMAIN-CONTAINING PROTEIN-RELATED"/>
    <property type="match status" value="1"/>
</dbReference>
<dbReference type="InterPro" id="IPR050418">
    <property type="entry name" value="D-iso_2-hydroxyacid_DH_PdxB"/>
</dbReference>
<evidence type="ECO:0000256" key="1">
    <source>
        <dbReference type="ARBA" id="ARBA00005854"/>
    </source>
</evidence>
<dbReference type="PROSITE" id="PS00671">
    <property type="entry name" value="D_2_HYDROXYACID_DH_3"/>
    <property type="match status" value="1"/>
</dbReference>
<dbReference type="Gene3D" id="3.40.50.720">
    <property type="entry name" value="NAD(P)-binding Rossmann-like Domain"/>
    <property type="match status" value="2"/>
</dbReference>
<dbReference type="InterPro" id="IPR029753">
    <property type="entry name" value="D-isomer_DH_CS"/>
</dbReference>
<name>A0ABS4J7A2_9BACL</name>
<feature type="domain" description="D-isomer specific 2-hydroxyacid dehydrogenase catalytic" evidence="5">
    <location>
        <begin position="30"/>
        <end position="315"/>
    </location>
</feature>
<dbReference type="Pfam" id="PF02826">
    <property type="entry name" value="2-Hacid_dh_C"/>
    <property type="match status" value="1"/>
</dbReference>
<dbReference type="Pfam" id="PF00389">
    <property type="entry name" value="2-Hacid_dh"/>
    <property type="match status" value="1"/>
</dbReference>
<dbReference type="InterPro" id="IPR006139">
    <property type="entry name" value="D-isomer_2_OHA_DH_cat_dom"/>
</dbReference>
<evidence type="ECO:0000256" key="2">
    <source>
        <dbReference type="ARBA" id="ARBA00023002"/>
    </source>
</evidence>
<dbReference type="SUPFAM" id="SSF51735">
    <property type="entry name" value="NAD(P)-binding Rossmann-fold domains"/>
    <property type="match status" value="1"/>
</dbReference>
<dbReference type="SUPFAM" id="SSF52283">
    <property type="entry name" value="Formate/glycerate dehydrogenase catalytic domain-like"/>
    <property type="match status" value="1"/>
</dbReference>
<dbReference type="InterPro" id="IPR043322">
    <property type="entry name" value="CtBP"/>
</dbReference>
<comment type="caution">
    <text evidence="7">The sequence shown here is derived from an EMBL/GenBank/DDBJ whole genome shotgun (WGS) entry which is preliminary data.</text>
</comment>
<accession>A0ABS4J7A2</accession>
<dbReference type="PANTHER" id="PTHR43761">
    <property type="entry name" value="D-ISOMER SPECIFIC 2-HYDROXYACID DEHYDROGENASE FAMILY PROTEIN (AFU_ORTHOLOGUE AFUA_1G13630)"/>
    <property type="match status" value="1"/>
</dbReference>
<dbReference type="InterPro" id="IPR006140">
    <property type="entry name" value="D-isomer_DH_NAD-bd"/>
</dbReference>
<keyword evidence="3" id="KW-0520">NAD</keyword>
<dbReference type="EMBL" id="JAGGLB010000038">
    <property type="protein sequence ID" value="MBP1995720.1"/>
    <property type="molecule type" value="Genomic_DNA"/>
</dbReference>
<gene>
    <name evidence="7" type="ORF">J2Z66_007362</name>
</gene>
<proteinExistence type="inferred from homology"/>
<organism evidence="7 8">
    <name type="scientific">Paenibacillus eucommiae</name>
    <dbReference type="NCBI Taxonomy" id="1355755"/>
    <lineage>
        <taxon>Bacteria</taxon>
        <taxon>Bacillati</taxon>
        <taxon>Bacillota</taxon>
        <taxon>Bacilli</taxon>
        <taxon>Bacillales</taxon>
        <taxon>Paenibacillaceae</taxon>
        <taxon>Paenibacillus</taxon>
    </lineage>
</organism>
<dbReference type="GO" id="GO:0004617">
    <property type="term" value="F:phosphoglycerate dehydrogenase activity"/>
    <property type="evidence" value="ECO:0007669"/>
    <property type="project" value="UniProtKB-EC"/>
</dbReference>
<dbReference type="RefSeq" id="WP_209977508.1">
    <property type="nucleotide sequence ID" value="NZ_JAGGLB010000038.1"/>
</dbReference>
<feature type="domain" description="D-isomer specific 2-hydroxyacid dehydrogenase NAD-binding" evidence="6">
    <location>
        <begin position="108"/>
        <end position="283"/>
    </location>
</feature>
<evidence type="ECO:0000259" key="6">
    <source>
        <dbReference type="Pfam" id="PF02826"/>
    </source>
</evidence>
<evidence type="ECO:0000256" key="4">
    <source>
        <dbReference type="RuleBase" id="RU003719"/>
    </source>
</evidence>
<evidence type="ECO:0000313" key="8">
    <source>
        <dbReference type="Proteomes" id="UP001519287"/>
    </source>
</evidence>
<keyword evidence="2 4" id="KW-0560">Oxidoreductase</keyword>
<evidence type="ECO:0000256" key="3">
    <source>
        <dbReference type="ARBA" id="ARBA00023027"/>
    </source>
</evidence>
<reference evidence="7 8" key="1">
    <citation type="submission" date="2021-03" db="EMBL/GenBank/DDBJ databases">
        <title>Genomic Encyclopedia of Type Strains, Phase IV (KMG-IV): sequencing the most valuable type-strain genomes for metagenomic binning, comparative biology and taxonomic classification.</title>
        <authorList>
            <person name="Goeker M."/>
        </authorList>
    </citation>
    <scope>NUCLEOTIDE SEQUENCE [LARGE SCALE GENOMIC DNA]</scope>
    <source>
        <strain evidence="7 8">DSM 26048</strain>
    </source>
</reference>
<evidence type="ECO:0000259" key="5">
    <source>
        <dbReference type="Pfam" id="PF00389"/>
    </source>
</evidence>
<comment type="similarity">
    <text evidence="1 4">Belongs to the D-isomer specific 2-hydroxyacid dehydrogenase family.</text>
</comment>